<protein>
    <recommendedName>
        <fullName evidence="11">Vitamin K epoxide reductase domain-containing protein</fullName>
    </recommendedName>
</protein>
<organism evidence="12 13">
    <name type="scientific">Candidatus Kerfeldbacteria bacterium RIFCSPHIGHO2_12_FULL_48_17</name>
    <dbReference type="NCBI Taxonomy" id="1798542"/>
    <lineage>
        <taxon>Bacteria</taxon>
        <taxon>Candidatus Kerfeldiibacteriota</taxon>
    </lineage>
</organism>
<dbReference type="PANTHER" id="PTHR34573">
    <property type="entry name" value="VKC DOMAIN-CONTAINING PROTEIN"/>
    <property type="match status" value="1"/>
</dbReference>
<evidence type="ECO:0000256" key="2">
    <source>
        <dbReference type="ARBA" id="ARBA00006214"/>
    </source>
</evidence>
<comment type="subcellular location">
    <subcellularLocation>
        <location evidence="1">Membrane</location>
        <topology evidence="1">Multi-pass membrane protein</topology>
    </subcellularLocation>
</comment>
<feature type="domain" description="Vitamin K epoxide reductase" evidence="11">
    <location>
        <begin position="11"/>
        <end position="143"/>
    </location>
</feature>
<evidence type="ECO:0000256" key="9">
    <source>
        <dbReference type="ARBA" id="ARBA00023284"/>
    </source>
</evidence>
<sequence length="156" mass="16945">MQTPTEKSTSPGWGVIVIMLLALTGVFDTAYLTIEHFQGREVGCSITNGCGEVLNSQYATIGPVPLALLGLIYYLTLVILAALWADKRNPLHLLYLQALATAGLALSLYLVYLQIFVIQAICQYCMLSAITTTLIALLSWLAIKPGTTLTRPKQSL</sequence>
<dbReference type="GO" id="GO:0016020">
    <property type="term" value="C:membrane"/>
    <property type="evidence" value="ECO:0007669"/>
    <property type="project" value="UniProtKB-SubCell"/>
</dbReference>
<evidence type="ECO:0000313" key="12">
    <source>
        <dbReference type="EMBL" id="OGY81629.1"/>
    </source>
</evidence>
<keyword evidence="9" id="KW-0676">Redox-active center</keyword>
<keyword evidence="7 10" id="KW-0472">Membrane</keyword>
<dbReference type="Pfam" id="PF07884">
    <property type="entry name" value="VKOR"/>
    <property type="match status" value="1"/>
</dbReference>
<dbReference type="EMBL" id="MHKD01000042">
    <property type="protein sequence ID" value="OGY81629.1"/>
    <property type="molecule type" value="Genomic_DNA"/>
</dbReference>
<evidence type="ECO:0000313" key="13">
    <source>
        <dbReference type="Proteomes" id="UP000176952"/>
    </source>
</evidence>
<dbReference type="Gene3D" id="1.20.1440.130">
    <property type="entry name" value="VKOR domain"/>
    <property type="match status" value="1"/>
</dbReference>
<reference evidence="12 13" key="1">
    <citation type="journal article" date="2016" name="Nat. Commun.">
        <title>Thousands of microbial genomes shed light on interconnected biogeochemical processes in an aquifer system.</title>
        <authorList>
            <person name="Anantharaman K."/>
            <person name="Brown C.T."/>
            <person name="Hug L.A."/>
            <person name="Sharon I."/>
            <person name="Castelle C.J."/>
            <person name="Probst A.J."/>
            <person name="Thomas B.C."/>
            <person name="Singh A."/>
            <person name="Wilkins M.J."/>
            <person name="Karaoz U."/>
            <person name="Brodie E.L."/>
            <person name="Williams K.H."/>
            <person name="Hubbard S.S."/>
            <person name="Banfield J.F."/>
        </authorList>
    </citation>
    <scope>NUCLEOTIDE SEQUENCE [LARGE SCALE GENOMIC DNA]</scope>
</reference>
<evidence type="ECO:0000256" key="6">
    <source>
        <dbReference type="ARBA" id="ARBA00023002"/>
    </source>
</evidence>
<feature type="transmembrane region" description="Helical" evidence="10">
    <location>
        <begin position="12"/>
        <end position="32"/>
    </location>
</feature>
<feature type="transmembrane region" description="Helical" evidence="10">
    <location>
        <begin position="66"/>
        <end position="85"/>
    </location>
</feature>
<dbReference type="AlphaFoldDB" id="A0A1G2AYT4"/>
<evidence type="ECO:0000256" key="7">
    <source>
        <dbReference type="ARBA" id="ARBA00023136"/>
    </source>
</evidence>
<dbReference type="STRING" id="1798542.A3F54_01015"/>
<dbReference type="InterPro" id="IPR012932">
    <property type="entry name" value="VKOR"/>
</dbReference>
<keyword evidence="5 10" id="KW-1133">Transmembrane helix</keyword>
<keyword evidence="4" id="KW-0874">Quinone</keyword>
<evidence type="ECO:0000256" key="8">
    <source>
        <dbReference type="ARBA" id="ARBA00023157"/>
    </source>
</evidence>
<dbReference type="InterPro" id="IPR044698">
    <property type="entry name" value="VKOR/LTO1"/>
</dbReference>
<comment type="similarity">
    <text evidence="2">Belongs to the VKOR family.</text>
</comment>
<dbReference type="Proteomes" id="UP000176952">
    <property type="component" value="Unassembled WGS sequence"/>
</dbReference>
<gene>
    <name evidence="12" type="ORF">A3F54_01015</name>
</gene>
<evidence type="ECO:0000256" key="4">
    <source>
        <dbReference type="ARBA" id="ARBA00022719"/>
    </source>
</evidence>
<dbReference type="SMART" id="SM00756">
    <property type="entry name" value="VKc"/>
    <property type="match status" value="1"/>
</dbReference>
<keyword evidence="3 10" id="KW-0812">Transmembrane</keyword>
<proteinExistence type="inferred from homology"/>
<dbReference type="InterPro" id="IPR038354">
    <property type="entry name" value="VKOR_sf"/>
</dbReference>
<dbReference type="GO" id="GO:0048038">
    <property type="term" value="F:quinone binding"/>
    <property type="evidence" value="ECO:0007669"/>
    <property type="project" value="UniProtKB-KW"/>
</dbReference>
<dbReference type="GO" id="GO:0016491">
    <property type="term" value="F:oxidoreductase activity"/>
    <property type="evidence" value="ECO:0007669"/>
    <property type="project" value="UniProtKB-KW"/>
</dbReference>
<accession>A0A1G2AYT4</accession>
<evidence type="ECO:0000256" key="5">
    <source>
        <dbReference type="ARBA" id="ARBA00022989"/>
    </source>
</evidence>
<keyword evidence="8" id="KW-1015">Disulfide bond</keyword>
<keyword evidence="6" id="KW-0560">Oxidoreductase</keyword>
<dbReference type="CDD" id="cd12916">
    <property type="entry name" value="VKOR_1"/>
    <property type="match status" value="1"/>
</dbReference>
<feature type="transmembrane region" description="Helical" evidence="10">
    <location>
        <begin position="124"/>
        <end position="143"/>
    </location>
</feature>
<evidence type="ECO:0000256" key="1">
    <source>
        <dbReference type="ARBA" id="ARBA00004141"/>
    </source>
</evidence>
<feature type="transmembrane region" description="Helical" evidence="10">
    <location>
        <begin position="91"/>
        <end position="112"/>
    </location>
</feature>
<dbReference type="PANTHER" id="PTHR34573:SF1">
    <property type="entry name" value="VITAMIN K EPOXIDE REDUCTASE DOMAIN-CONTAINING PROTEIN"/>
    <property type="match status" value="1"/>
</dbReference>
<comment type="caution">
    <text evidence="12">The sequence shown here is derived from an EMBL/GenBank/DDBJ whole genome shotgun (WGS) entry which is preliminary data.</text>
</comment>
<name>A0A1G2AYT4_9BACT</name>
<evidence type="ECO:0000259" key="11">
    <source>
        <dbReference type="SMART" id="SM00756"/>
    </source>
</evidence>
<evidence type="ECO:0000256" key="10">
    <source>
        <dbReference type="SAM" id="Phobius"/>
    </source>
</evidence>
<evidence type="ECO:0000256" key="3">
    <source>
        <dbReference type="ARBA" id="ARBA00022692"/>
    </source>
</evidence>